<dbReference type="Proteomes" id="UP001175228">
    <property type="component" value="Unassembled WGS sequence"/>
</dbReference>
<reference evidence="2" key="1">
    <citation type="submission" date="2023-06" db="EMBL/GenBank/DDBJ databases">
        <authorList>
            <consortium name="Lawrence Berkeley National Laboratory"/>
            <person name="Ahrendt S."/>
            <person name="Sahu N."/>
            <person name="Indic B."/>
            <person name="Wong-Bajracharya J."/>
            <person name="Merenyi Z."/>
            <person name="Ke H.-M."/>
            <person name="Monk M."/>
            <person name="Kocsube S."/>
            <person name="Drula E."/>
            <person name="Lipzen A."/>
            <person name="Balint B."/>
            <person name="Henrissat B."/>
            <person name="Andreopoulos B."/>
            <person name="Martin F.M."/>
            <person name="Harder C.B."/>
            <person name="Rigling D."/>
            <person name="Ford K.L."/>
            <person name="Foster G.D."/>
            <person name="Pangilinan J."/>
            <person name="Papanicolaou A."/>
            <person name="Barry K."/>
            <person name="LaButti K."/>
            <person name="Viragh M."/>
            <person name="Koriabine M."/>
            <person name="Yan M."/>
            <person name="Riley R."/>
            <person name="Champramary S."/>
            <person name="Plett K.L."/>
            <person name="Tsai I.J."/>
            <person name="Slot J."/>
            <person name="Sipos G."/>
            <person name="Plett J."/>
            <person name="Nagy L.G."/>
            <person name="Grigoriev I.V."/>
        </authorList>
    </citation>
    <scope>NUCLEOTIDE SEQUENCE</scope>
    <source>
        <strain evidence="2">HWK02</strain>
    </source>
</reference>
<keyword evidence="3" id="KW-1185">Reference proteome</keyword>
<organism evidence="2 3">
    <name type="scientific">Armillaria luteobubalina</name>
    <dbReference type="NCBI Taxonomy" id="153913"/>
    <lineage>
        <taxon>Eukaryota</taxon>
        <taxon>Fungi</taxon>
        <taxon>Dikarya</taxon>
        <taxon>Basidiomycota</taxon>
        <taxon>Agaricomycotina</taxon>
        <taxon>Agaricomycetes</taxon>
        <taxon>Agaricomycetidae</taxon>
        <taxon>Agaricales</taxon>
        <taxon>Marasmiineae</taxon>
        <taxon>Physalacriaceae</taxon>
        <taxon>Armillaria</taxon>
    </lineage>
</organism>
<evidence type="ECO:0000313" key="3">
    <source>
        <dbReference type="Proteomes" id="UP001175228"/>
    </source>
</evidence>
<name>A0AA39V341_9AGAR</name>
<protein>
    <submittedName>
        <fullName evidence="2">Uncharacterized protein</fullName>
    </submittedName>
</protein>
<dbReference type="EMBL" id="JAUEPU010000003">
    <property type="protein sequence ID" value="KAK0503655.1"/>
    <property type="molecule type" value="Genomic_DNA"/>
</dbReference>
<feature type="transmembrane region" description="Helical" evidence="1">
    <location>
        <begin position="43"/>
        <end position="61"/>
    </location>
</feature>
<sequence length="156" mass="17631">MDSLHRCVYNVAFRESLRASRDTQVFFTIVFYSLPNRRTTVRLPPVSAVTALTFSLVMAVVPVADITSIDNDDGQHLDHSVLVAIIVCTLFFMLLLSGFTLVWCLRSSESDRPTQNPKNTTTIVRQPPIILMPSIPLRTYYPREYPQRGGTRISVV</sequence>
<proteinExistence type="predicted"/>
<comment type="caution">
    <text evidence="2">The sequence shown here is derived from an EMBL/GenBank/DDBJ whole genome shotgun (WGS) entry which is preliminary data.</text>
</comment>
<feature type="transmembrane region" description="Helical" evidence="1">
    <location>
        <begin position="81"/>
        <end position="105"/>
    </location>
</feature>
<dbReference type="AlphaFoldDB" id="A0AA39V341"/>
<keyword evidence="1" id="KW-1133">Transmembrane helix</keyword>
<gene>
    <name evidence="2" type="ORF">EDD18DRAFT_471760</name>
</gene>
<evidence type="ECO:0000313" key="2">
    <source>
        <dbReference type="EMBL" id="KAK0503655.1"/>
    </source>
</evidence>
<evidence type="ECO:0000256" key="1">
    <source>
        <dbReference type="SAM" id="Phobius"/>
    </source>
</evidence>
<keyword evidence="1" id="KW-0472">Membrane</keyword>
<accession>A0AA39V341</accession>
<keyword evidence="1" id="KW-0812">Transmembrane</keyword>